<evidence type="ECO:0000256" key="9">
    <source>
        <dbReference type="SAM" id="Phobius"/>
    </source>
</evidence>
<reference evidence="11 12" key="1">
    <citation type="submission" date="2018-11" db="EMBL/GenBank/DDBJ databases">
        <title>Draft genome sequence of Ferruginibacter sp. BO-59.</title>
        <authorList>
            <person name="Im W.T."/>
        </authorList>
    </citation>
    <scope>NUCLEOTIDE SEQUENCE [LARGE SCALE GENOMIC DNA]</scope>
    <source>
        <strain evidence="11 12">BO-59</strain>
    </source>
</reference>
<evidence type="ECO:0000256" key="1">
    <source>
        <dbReference type="ARBA" id="ARBA00002442"/>
    </source>
</evidence>
<dbReference type="PANTHER" id="PTHR30071:SF1">
    <property type="entry name" value="CYTOCHROME B_B6 PROTEIN-RELATED"/>
    <property type="match status" value="1"/>
</dbReference>
<organism evidence="11 12">
    <name type="scientific">Hanamia caeni</name>
    <dbReference type="NCBI Taxonomy" id="2294116"/>
    <lineage>
        <taxon>Bacteria</taxon>
        <taxon>Pseudomonadati</taxon>
        <taxon>Bacteroidota</taxon>
        <taxon>Chitinophagia</taxon>
        <taxon>Chitinophagales</taxon>
        <taxon>Chitinophagaceae</taxon>
        <taxon>Hanamia</taxon>
    </lineage>
</organism>
<keyword evidence="8 9" id="KW-0472">Membrane</keyword>
<dbReference type="PANTHER" id="PTHR30071">
    <property type="entry name" value="HEME EXPORTER PROTEIN C"/>
    <property type="match status" value="1"/>
</dbReference>
<dbReference type="GO" id="GO:0017004">
    <property type="term" value="P:cytochrome complex assembly"/>
    <property type="evidence" value="ECO:0007669"/>
    <property type="project" value="UniProtKB-KW"/>
</dbReference>
<evidence type="ECO:0000256" key="6">
    <source>
        <dbReference type="ARBA" id="ARBA00022748"/>
    </source>
</evidence>
<accession>A0A3M9NQC2</accession>
<feature type="transmembrane region" description="Helical" evidence="9">
    <location>
        <begin position="78"/>
        <end position="97"/>
    </location>
</feature>
<keyword evidence="12" id="KW-1185">Reference proteome</keyword>
<evidence type="ECO:0000256" key="2">
    <source>
        <dbReference type="ARBA" id="ARBA00004141"/>
    </source>
</evidence>
<feature type="transmembrane region" description="Helical" evidence="9">
    <location>
        <begin position="47"/>
        <end position="66"/>
    </location>
</feature>
<dbReference type="InterPro" id="IPR003557">
    <property type="entry name" value="Cyt_c_biogenesis_CcmC"/>
</dbReference>
<keyword evidence="5 9" id="KW-0812">Transmembrane</keyword>
<comment type="similarity">
    <text evidence="3">Belongs to the CcmC/CycZ/HelC family.</text>
</comment>
<evidence type="ECO:0000259" key="10">
    <source>
        <dbReference type="Pfam" id="PF01578"/>
    </source>
</evidence>
<protein>
    <recommendedName>
        <fullName evidence="4">Heme exporter protein C</fullName>
    </recommendedName>
</protein>
<dbReference type="InterPro" id="IPR002541">
    <property type="entry name" value="Cyt_c_assembly"/>
</dbReference>
<dbReference type="OrthoDB" id="9814290at2"/>
<dbReference type="InterPro" id="IPR045062">
    <property type="entry name" value="Cyt_c_biogenesis_CcsA/CcmC"/>
</dbReference>
<evidence type="ECO:0000256" key="3">
    <source>
        <dbReference type="ARBA" id="ARBA00005840"/>
    </source>
</evidence>
<evidence type="ECO:0000256" key="4">
    <source>
        <dbReference type="ARBA" id="ARBA00016463"/>
    </source>
</evidence>
<keyword evidence="7 9" id="KW-1133">Transmembrane helix</keyword>
<evidence type="ECO:0000256" key="7">
    <source>
        <dbReference type="ARBA" id="ARBA00022989"/>
    </source>
</evidence>
<feature type="transmembrane region" description="Helical" evidence="9">
    <location>
        <begin position="109"/>
        <end position="127"/>
    </location>
</feature>
<comment type="subcellular location">
    <subcellularLocation>
        <location evidence="2">Membrane</location>
        <topology evidence="2">Multi-pass membrane protein</topology>
    </subcellularLocation>
</comment>
<dbReference type="Proteomes" id="UP000267223">
    <property type="component" value="Unassembled WGS sequence"/>
</dbReference>
<evidence type="ECO:0000256" key="8">
    <source>
        <dbReference type="ARBA" id="ARBA00023136"/>
    </source>
</evidence>
<dbReference type="GO" id="GO:0015232">
    <property type="term" value="F:heme transmembrane transporter activity"/>
    <property type="evidence" value="ECO:0007669"/>
    <property type="project" value="InterPro"/>
</dbReference>
<dbReference type="GO" id="GO:0005886">
    <property type="term" value="C:plasma membrane"/>
    <property type="evidence" value="ECO:0007669"/>
    <property type="project" value="TreeGrafter"/>
</dbReference>
<comment type="caution">
    <text evidence="11">The sequence shown here is derived from an EMBL/GenBank/DDBJ whole genome shotgun (WGS) entry which is preliminary data.</text>
</comment>
<dbReference type="AlphaFoldDB" id="A0A3M9NQC2"/>
<feature type="transmembrane region" description="Helical" evidence="9">
    <location>
        <begin position="194"/>
        <end position="212"/>
    </location>
</feature>
<keyword evidence="6" id="KW-0201">Cytochrome c-type biogenesis</keyword>
<dbReference type="EMBL" id="RJJR01000002">
    <property type="protein sequence ID" value="RNI39218.1"/>
    <property type="molecule type" value="Genomic_DNA"/>
</dbReference>
<proteinExistence type="inferred from homology"/>
<comment type="function">
    <text evidence="1">Required for the export of heme to the periplasm for the biogenesis of c-type cytochromes.</text>
</comment>
<evidence type="ECO:0000313" key="11">
    <source>
        <dbReference type="EMBL" id="RNI39218.1"/>
    </source>
</evidence>
<evidence type="ECO:0000256" key="5">
    <source>
        <dbReference type="ARBA" id="ARBA00022692"/>
    </source>
</evidence>
<evidence type="ECO:0000313" key="12">
    <source>
        <dbReference type="Proteomes" id="UP000267223"/>
    </source>
</evidence>
<dbReference type="RefSeq" id="WP_123119782.1">
    <property type="nucleotide sequence ID" value="NZ_RJJR01000002.1"/>
</dbReference>
<dbReference type="PRINTS" id="PR01386">
    <property type="entry name" value="CCMCBIOGNSIS"/>
</dbReference>
<sequence length="227" mass="25649">MKLKWWKILCILFLLLTFSAGFLIRVPIIGNLHQSIRNFFFHVPMWFSQMVLLGMSLAFSIAYLRTQKFKYDIYASEFAKTGILFGLLGLATGSIWAKYTWGEFWSNDPKQVCVAIAILIYLAYLVLRGSMNDIDKKARVSSVYNIFAFFIYIPLIMIVPRMVQSLHPGGMEGAKGGGNPALGGGSLDATMEMIFWPAVFGWLLLGIWISSLKIRISLLSNKNLINE</sequence>
<feature type="transmembrane region" description="Helical" evidence="9">
    <location>
        <begin position="143"/>
        <end position="163"/>
    </location>
</feature>
<feature type="domain" description="Cytochrome c assembly protein" evidence="10">
    <location>
        <begin position="22"/>
        <end position="161"/>
    </location>
</feature>
<name>A0A3M9NQC2_9BACT</name>
<dbReference type="Pfam" id="PF01578">
    <property type="entry name" value="Cytochrom_C_asm"/>
    <property type="match status" value="1"/>
</dbReference>
<gene>
    <name evidence="11" type="ORF">EFY79_05490</name>
</gene>
<dbReference type="GO" id="GO:0020037">
    <property type="term" value="F:heme binding"/>
    <property type="evidence" value="ECO:0007669"/>
    <property type="project" value="InterPro"/>
</dbReference>